<gene>
    <name evidence="2" type="ORF">CTheo_3159</name>
</gene>
<keyword evidence="3" id="KW-1185">Reference proteome</keyword>
<dbReference type="EMBL" id="SSOP01000038">
    <property type="protein sequence ID" value="KAB5593421.1"/>
    <property type="molecule type" value="Genomic_DNA"/>
</dbReference>
<dbReference type="AlphaFoldDB" id="A0A5N5QPG8"/>
<proteinExistence type="predicted"/>
<feature type="region of interest" description="Disordered" evidence="1">
    <location>
        <begin position="23"/>
        <end position="62"/>
    </location>
</feature>
<sequence length="445" mass="49257">MHALTRAAIRSTPTRIQTLHRSISTTKTHHHPLPNPSTPRPEKLDTRPTYAPLPTPSPPLESYALSEPQLRALIDLYHASQEYITPETLSDKIDDAFIPNRPKHLRSESYLELVGRRNEMAMEPDRVIPNANDTGRGFGSLEGMGGLAPASQDVWSSSKSERARMVMAALWGVDPMAKIGLETLLEAKVEMDQISAAEEPEAIPEKNDEVAKPAMKGAEEDARRNVEHLKSGAKEGVKAGTNREVKEDPKGDIGNSKGNTLGRDSKERVHKDFLEMLREAAGDFNSGVGKYMKGAPIRRDNWGVKGDPKGGVGKDTKDGKGAPTKGDSRWEAKGDLKGGVGQDTKEAPIRRDNKWDVKGNPKGSVGKDMKDARGSSMKRDSREEVKGEVKREAKDDVRKDFKGGAIKRDNEDVKDVKMRDGKDKKVGGWNLNRNRNYNFKKREDK</sequence>
<comment type="caution">
    <text evidence="2">The sequence shown here is derived from an EMBL/GenBank/DDBJ whole genome shotgun (WGS) entry which is preliminary data.</text>
</comment>
<dbReference type="OrthoDB" id="5597211at2759"/>
<dbReference type="Proteomes" id="UP000383932">
    <property type="component" value="Unassembled WGS sequence"/>
</dbReference>
<evidence type="ECO:0000313" key="3">
    <source>
        <dbReference type="Proteomes" id="UP000383932"/>
    </source>
</evidence>
<feature type="compositionally biased region" description="Basic and acidic residues" evidence="1">
    <location>
        <begin position="297"/>
        <end position="336"/>
    </location>
</feature>
<feature type="region of interest" description="Disordered" evidence="1">
    <location>
        <begin position="196"/>
        <end position="266"/>
    </location>
</feature>
<feature type="compositionally biased region" description="Basic and acidic residues" evidence="1">
    <location>
        <begin position="203"/>
        <end position="251"/>
    </location>
</feature>
<accession>A0A5N5QPG8</accession>
<feature type="compositionally biased region" description="Basic and acidic residues" evidence="1">
    <location>
        <begin position="343"/>
        <end position="426"/>
    </location>
</feature>
<reference evidence="2 3" key="1">
    <citation type="journal article" date="2019" name="Fungal Biol. Biotechnol.">
        <title>Draft genome sequence of fastidious pathogen Ceratobasidium theobromae, which causes vascular-streak dieback in Theobroma cacao.</title>
        <authorList>
            <person name="Ali S.S."/>
            <person name="Asman A."/>
            <person name="Shao J."/>
            <person name="Firmansyah A.P."/>
            <person name="Susilo A.W."/>
            <person name="Rosmana A."/>
            <person name="McMahon P."/>
            <person name="Junaid M."/>
            <person name="Guest D."/>
            <person name="Kheng T.Y."/>
            <person name="Meinhardt L.W."/>
            <person name="Bailey B.A."/>
        </authorList>
    </citation>
    <scope>NUCLEOTIDE SEQUENCE [LARGE SCALE GENOMIC DNA]</scope>
    <source>
        <strain evidence="2 3">CT2</strain>
    </source>
</reference>
<organism evidence="2 3">
    <name type="scientific">Ceratobasidium theobromae</name>
    <dbReference type="NCBI Taxonomy" id="1582974"/>
    <lineage>
        <taxon>Eukaryota</taxon>
        <taxon>Fungi</taxon>
        <taxon>Dikarya</taxon>
        <taxon>Basidiomycota</taxon>
        <taxon>Agaricomycotina</taxon>
        <taxon>Agaricomycetes</taxon>
        <taxon>Cantharellales</taxon>
        <taxon>Ceratobasidiaceae</taxon>
        <taxon>Ceratobasidium</taxon>
    </lineage>
</organism>
<feature type="region of interest" description="Disordered" evidence="1">
    <location>
        <begin position="285"/>
        <end position="445"/>
    </location>
</feature>
<evidence type="ECO:0000256" key="1">
    <source>
        <dbReference type="SAM" id="MobiDB-lite"/>
    </source>
</evidence>
<name>A0A5N5QPG8_9AGAM</name>
<protein>
    <submittedName>
        <fullName evidence="2">Uncharacterized protein</fullName>
    </submittedName>
</protein>
<evidence type="ECO:0000313" key="2">
    <source>
        <dbReference type="EMBL" id="KAB5593421.1"/>
    </source>
</evidence>